<proteinExistence type="predicted"/>
<dbReference type="GO" id="GO:0016787">
    <property type="term" value="F:hydrolase activity"/>
    <property type="evidence" value="ECO:0007669"/>
    <property type="project" value="UniProtKB-KW"/>
</dbReference>
<keyword evidence="1" id="KW-0479">Metal-binding</keyword>
<name>A7HKX9_FERNB</name>
<reference evidence="5 6" key="2">
    <citation type="journal article" date="2009" name="Proc. Natl. Acad. Sci. U.S.A.">
        <title>On the chimeric nature, thermophilic origin, and phylogenetic placement of the Thermotogales.</title>
        <authorList>
            <person name="Zhaxybayeva O."/>
            <person name="Swithers K.S."/>
            <person name="Lapierre P."/>
            <person name="Fournier G.P."/>
            <person name="Bickhart D.M."/>
            <person name="DeBoy R.T."/>
            <person name="Nelson K.E."/>
            <person name="Nesbo C.L."/>
            <person name="Doolittle W.F."/>
            <person name="Gogarten J.P."/>
            <person name="Noll K.M."/>
        </authorList>
    </citation>
    <scope>NUCLEOTIDE SEQUENCE [LARGE SCALE GENOMIC DNA]</scope>
    <source>
        <strain evidence="6">ATCC 35602 / DSM 5306 / Rt17-B1</strain>
    </source>
</reference>
<dbReference type="eggNOG" id="COG1713">
    <property type="taxonomic scope" value="Bacteria"/>
</dbReference>
<dbReference type="InterPro" id="IPR051094">
    <property type="entry name" value="Diverse_Catalytic_Enzymes"/>
</dbReference>
<sequence length="192" mass="22439">MYKEINQFLERAVELLVLEERKPHIYGVVEFCEKLARRYGLDNEKLKTMALSHDLFRDVEGEKLKKIASLYGIELNEIVLKKPILLHGFVASEYLKRRFGVNDYDVLLGVGYHTSGHPEFGVYGKALALADSLEFTRIYDGVNKFRELAFYDMELAYREVIRNKIIYAVNFNLYVLPYTVETWNKIVEEGKK</sequence>
<evidence type="ECO:0000259" key="4">
    <source>
        <dbReference type="Pfam" id="PF01966"/>
    </source>
</evidence>
<dbReference type="Proteomes" id="UP000002415">
    <property type="component" value="Chromosome"/>
</dbReference>
<keyword evidence="2" id="KW-0547">Nucleotide-binding</keyword>
<accession>A7HKX9</accession>
<dbReference type="InterPro" id="IPR006674">
    <property type="entry name" value="HD_domain"/>
</dbReference>
<dbReference type="PANTHER" id="PTHR35795:SF1">
    <property type="entry name" value="BIS(5'-NUCLEOSYL)-TETRAPHOSPHATASE, SYMMETRICAL"/>
    <property type="match status" value="1"/>
</dbReference>
<evidence type="ECO:0000256" key="3">
    <source>
        <dbReference type="ARBA" id="ARBA00022801"/>
    </source>
</evidence>
<evidence type="ECO:0000313" key="5">
    <source>
        <dbReference type="EMBL" id="ABS60562.1"/>
    </source>
</evidence>
<evidence type="ECO:0000256" key="1">
    <source>
        <dbReference type="ARBA" id="ARBA00022723"/>
    </source>
</evidence>
<dbReference type="RefSeq" id="WP_011993881.1">
    <property type="nucleotide sequence ID" value="NC_009718.1"/>
</dbReference>
<protein>
    <submittedName>
        <fullName evidence="5">Metal dependent phosphohydrolase</fullName>
    </submittedName>
</protein>
<dbReference type="KEGG" id="fno:Fnod_0707"/>
<dbReference type="EMBL" id="CP000771">
    <property type="protein sequence ID" value="ABS60562.1"/>
    <property type="molecule type" value="Genomic_DNA"/>
</dbReference>
<dbReference type="AlphaFoldDB" id="A7HKX9"/>
<dbReference type="Gene3D" id="1.10.3210.10">
    <property type="entry name" value="Hypothetical protein af1432"/>
    <property type="match status" value="1"/>
</dbReference>
<dbReference type="SUPFAM" id="SSF109604">
    <property type="entry name" value="HD-domain/PDEase-like"/>
    <property type="match status" value="1"/>
</dbReference>
<dbReference type="InterPro" id="IPR005249">
    <property type="entry name" value="YqeK"/>
</dbReference>
<dbReference type="GO" id="GO:0046872">
    <property type="term" value="F:metal ion binding"/>
    <property type="evidence" value="ECO:0007669"/>
    <property type="project" value="UniProtKB-KW"/>
</dbReference>
<dbReference type="NCBIfam" id="TIGR00488">
    <property type="entry name" value="bis(5'-nucleosyl)-tetraphosphatase (symmetrical) YqeK"/>
    <property type="match status" value="1"/>
</dbReference>
<dbReference type="OrthoDB" id="46240at2"/>
<dbReference type="STRING" id="381764.Fnod_0707"/>
<gene>
    <name evidence="5" type="ordered locus">Fnod_0707</name>
</gene>
<dbReference type="HOGENOM" id="CLU_089580_1_2_0"/>
<organism evidence="5 6">
    <name type="scientific">Fervidobacterium nodosum (strain ATCC 35602 / DSM 5306 / Rt17-B1)</name>
    <dbReference type="NCBI Taxonomy" id="381764"/>
    <lineage>
        <taxon>Bacteria</taxon>
        <taxon>Thermotogati</taxon>
        <taxon>Thermotogota</taxon>
        <taxon>Thermotogae</taxon>
        <taxon>Thermotogales</taxon>
        <taxon>Fervidobacteriaceae</taxon>
        <taxon>Fervidobacterium</taxon>
    </lineage>
</organism>
<feature type="domain" description="HD" evidence="4">
    <location>
        <begin position="24"/>
        <end position="134"/>
    </location>
</feature>
<keyword evidence="3 5" id="KW-0378">Hydrolase</keyword>
<evidence type="ECO:0000256" key="2">
    <source>
        <dbReference type="ARBA" id="ARBA00022741"/>
    </source>
</evidence>
<dbReference type="GO" id="GO:0000166">
    <property type="term" value="F:nucleotide binding"/>
    <property type="evidence" value="ECO:0007669"/>
    <property type="project" value="UniProtKB-KW"/>
</dbReference>
<keyword evidence="6" id="KW-1185">Reference proteome</keyword>
<dbReference type="PANTHER" id="PTHR35795">
    <property type="entry name" value="SLR1885 PROTEIN"/>
    <property type="match status" value="1"/>
</dbReference>
<evidence type="ECO:0000313" key="6">
    <source>
        <dbReference type="Proteomes" id="UP000002415"/>
    </source>
</evidence>
<reference evidence="5 6" key="1">
    <citation type="submission" date="2007-07" db="EMBL/GenBank/DDBJ databases">
        <title>Complete sequence of Fervidobacterium nodosum Rt17-B1.</title>
        <authorList>
            <consortium name="US DOE Joint Genome Institute"/>
            <person name="Copeland A."/>
            <person name="Lucas S."/>
            <person name="Lapidus A."/>
            <person name="Barry K."/>
            <person name="Glavina del Rio T."/>
            <person name="Dalin E."/>
            <person name="Tice H."/>
            <person name="Pitluck S."/>
            <person name="Saunders E."/>
            <person name="Brettin T."/>
            <person name="Bruce D."/>
            <person name="Detter J.C."/>
            <person name="Han C."/>
            <person name="Schmutz J."/>
            <person name="Larimer F."/>
            <person name="Land M."/>
            <person name="Hauser L."/>
            <person name="Kyrpides N."/>
            <person name="Mikhailova N."/>
            <person name="Nelson K."/>
            <person name="Gogarten J.P."/>
            <person name="Noll K."/>
            <person name="Richardson P."/>
        </authorList>
    </citation>
    <scope>NUCLEOTIDE SEQUENCE [LARGE SCALE GENOMIC DNA]</scope>
    <source>
        <strain evidence="6">ATCC 35602 / DSM 5306 / Rt17-B1</strain>
    </source>
</reference>
<dbReference type="Pfam" id="PF01966">
    <property type="entry name" value="HD"/>
    <property type="match status" value="1"/>
</dbReference>